<feature type="compositionally biased region" description="Basic and acidic residues" evidence="1">
    <location>
        <begin position="1"/>
        <end position="20"/>
    </location>
</feature>
<proteinExistence type="predicted"/>
<dbReference type="WBParaSite" id="sdigi.contig3.g474.t1">
    <property type="protein sequence ID" value="sdigi.contig3.g474.t1"/>
    <property type="gene ID" value="sdigi.contig3.g474"/>
</dbReference>
<keyword evidence="2" id="KW-1185">Reference proteome</keyword>
<accession>A0A915PP75</accession>
<dbReference type="Proteomes" id="UP000887581">
    <property type="component" value="Unplaced"/>
</dbReference>
<dbReference type="AlphaFoldDB" id="A0A915PP75"/>
<evidence type="ECO:0000313" key="3">
    <source>
        <dbReference type="WBParaSite" id="sdigi.contig3.g474.t1"/>
    </source>
</evidence>
<organism evidence="2 3">
    <name type="scientific">Setaria digitata</name>
    <dbReference type="NCBI Taxonomy" id="48799"/>
    <lineage>
        <taxon>Eukaryota</taxon>
        <taxon>Metazoa</taxon>
        <taxon>Ecdysozoa</taxon>
        <taxon>Nematoda</taxon>
        <taxon>Chromadorea</taxon>
        <taxon>Rhabditida</taxon>
        <taxon>Spirurina</taxon>
        <taxon>Spiruromorpha</taxon>
        <taxon>Filarioidea</taxon>
        <taxon>Setariidae</taxon>
        <taxon>Setaria</taxon>
    </lineage>
</organism>
<reference evidence="3" key="1">
    <citation type="submission" date="2022-11" db="UniProtKB">
        <authorList>
            <consortium name="WormBaseParasite"/>
        </authorList>
    </citation>
    <scope>IDENTIFICATION</scope>
</reference>
<sequence>MRSVSREKLRNGVENSERSLKRGRRQEWLCLGDGQRGECSKMLASESEGPFASPADVFHLLRTKKLRCEFQIAVRL</sequence>
<feature type="region of interest" description="Disordered" evidence="1">
    <location>
        <begin position="1"/>
        <end position="22"/>
    </location>
</feature>
<protein>
    <submittedName>
        <fullName evidence="3">Uncharacterized protein</fullName>
    </submittedName>
</protein>
<evidence type="ECO:0000313" key="2">
    <source>
        <dbReference type="Proteomes" id="UP000887581"/>
    </source>
</evidence>
<evidence type="ECO:0000256" key="1">
    <source>
        <dbReference type="SAM" id="MobiDB-lite"/>
    </source>
</evidence>
<name>A0A915PP75_9BILA</name>